<protein>
    <submittedName>
        <fullName evidence="1">Uncharacterized protein</fullName>
    </submittedName>
</protein>
<gene>
    <name evidence="1" type="ORF">L6452_19239</name>
</gene>
<evidence type="ECO:0000313" key="1">
    <source>
        <dbReference type="EMBL" id="KAI3718372.1"/>
    </source>
</evidence>
<name>A0ACB9B7B9_ARCLA</name>
<accession>A0ACB9B7B9</accession>
<evidence type="ECO:0000313" key="2">
    <source>
        <dbReference type="Proteomes" id="UP001055879"/>
    </source>
</evidence>
<dbReference type="Proteomes" id="UP001055879">
    <property type="component" value="Linkage Group LG06"/>
</dbReference>
<keyword evidence="2" id="KW-1185">Reference proteome</keyword>
<sequence>MGGGWGLHVGRMGWGGGCVEVVGCDSYSGCGLVVCVVLWGGVGWGGMGIGGGMRWLVMIVVVGVDGVVGGGEVWVSGGIGDGVKVAGGVKWVVDNGFHREEKPEPEIQKHNGFGMRSNIREGLLGLRFTIGEGRLKSVVGMRC</sequence>
<dbReference type="EMBL" id="CM042052">
    <property type="protein sequence ID" value="KAI3718372.1"/>
    <property type="molecule type" value="Genomic_DNA"/>
</dbReference>
<reference evidence="1 2" key="2">
    <citation type="journal article" date="2022" name="Mol. Ecol. Resour.">
        <title>The genomes of chicory, endive, great burdock and yacon provide insights into Asteraceae paleo-polyploidization history and plant inulin production.</title>
        <authorList>
            <person name="Fan W."/>
            <person name="Wang S."/>
            <person name="Wang H."/>
            <person name="Wang A."/>
            <person name="Jiang F."/>
            <person name="Liu H."/>
            <person name="Zhao H."/>
            <person name="Xu D."/>
            <person name="Zhang Y."/>
        </authorList>
    </citation>
    <scope>NUCLEOTIDE SEQUENCE [LARGE SCALE GENOMIC DNA]</scope>
    <source>
        <strain evidence="2">cv. Niubang</strain>
    </source>
</reference>
<comment type="caution">
    <text evidence="1">The sequence shown here is derived from an EMBL/GenBank/DDBJ whole genome shotgun (WGS) entry which is preliminary data.</text>
</comment>
<reference evidence="2" key="1">
    <citation type="journal article" date="2022" name="Mol. Ecol. Resour.">
        <title>The genomes of chicory, endive, great burdock and yacon provide insights into Asteraceae palaeo-polyploidization history and plant inulin production.</title>
        <authorList>
            <person name="Fan W."/>
            <person name="Wang S."/>
            <person name="Wang H."/>
            <person name="Wang A."/>
            <person name="Jiang F."/>
            <person name="Liu H."/>
            <person name="Zhao H."/>
            <person name="Xu D."/>
            <person name="Zhang Y."/>
        </authorList>
    </citation>
    <scope>NUCLEOTIDE SEQUENCE [LARGE SCALE GENOMIC DNA]</scope>
    <source>
        <strain evidence="2">cv. Niubang</strain>
    </source>
</reference>
<organism evidence="1 2">
    <name type="scientific">Arctium lappa</name>
    <name type="common">Greater burdock</name>
    <name type="synonym">Lappa major</name>
    <dbReference type="NCBI Taxonomy" id="4217"/>
    <lineage>
        <taxon>Eukaryota</taxon>
        <taxon>Viridiplantae</taxon>
        <taxon>Streptophyta</taxon>
        <taxon>Embryophyta</taxon>
        <taxon>Tracheophyta</taxon>
        <taxon>Spermatophyta</taxon>
        <taxon>Magnoliopsida</taxon>
        <taxon>eudicotyledons</taxon>
        <taxon>Gunneridae</taxon>
        <taxon>Pentapetalae</taxon>
        <taxon>asterids</taxon>
        <taxon>campanulids</taxon>
        <taxon>Asterales</taxon>
        <taxon>Asteraceae</taxon>
        <taxon>Carduoideae</taxon>
        <taxon>Cardueae</taxon>
        <taxon>Arctiinae</taxon>
        <taxon>Arctium</taxon>
    </lineage>
</organism>
<proteinExistence type="predicted"/>